<evidence type="ECO:0000256" key="10">
    <source>
        <dbReference type="ARBA" id="ARBA00049897"/>
    </source>
</evidence>
<dbReference type="HAMAP" id="MF_00443">
    <property type="entry name" value="ThiG"/>
    <property type="match status" value="1"/>
</dbReference>
<comment type="function">
    <text evidence="1 13">Catalyzes the rearrangement of 1-deoxy-D-xylulose 5-phosphate (DXP) to produce the thiazole phosphate moiety of thiamine. Sulfur is provided by the thiocarboxylate moiety of the carrier protein ThiS. In vitro, sulfur can be provided by H(2)S.</text>
</comment>
<feature type="domain" description="Thiazole synthase ThiG" evidence="14">
    <location>
        <begin position="7"/>
        <end position="250"/>
    </location>
</feature>
<evidence type="ECO:0000256" key="9">
    <source>
        <dbReference type="ARBA" id="ARBA00023270"/>
    </source>
</evidence>
<dbReference type="STRING" id="698762.SAMN00808754_0711"/>
<evidence type="ECO:0000259" key="14">
    <source>
        <dbReference type="Pfam" id="PF05690"/>
    </source>
</evidence>
<keyword evidence="6 13" id="KW-0963">Cytoplasm</keyword>
<feature type="binding site" evidence="13">
    <location>
        <begin position="185"/>
        <end position="186"/>
    </location>
    <ligand>
        <name>1-deoxy-D-xylulose 5-phosphate</name>
        <dbReference type="ChEBI" id="CHEBI:57792"/>
    </ligand>
</feature>
<dbReference type="GO" id="GO:0005737">
    <property type="term" value="C:cytoplasm"/>
    <property type="evidence" value="ECO:0007669"/>
    <property type="project" value="UniProtKB-SubCell"/>
</dbReference>
<evidence type="ECO:0000313" key="16">
    <source>
        <dbReference type="Proteomes" id="UP000192569"/>
    </source>
</evidence>
<dbReference type="CDD" id="cd04728">
    <property type="entry name" value="ThiG"/>
    <property type="match status" value="1"/>
</dbReference>
<dbReference type="InterPro" id="IPR013785">
    <property type="entry name" value="Aldolase_TIM"/>
</dbReference>
<comment type="subunit">
    <text evidence="12 13">Homotetramer. Forms heterodimers with either ThiH or ThiS.</text>
</comment>
<dbReference type="EMBL" id="LT838272">
    <property type="protein sequence ID" value="SMB92783.1"/>
    <property type="molecule type" value="Genomic_DNA"/>
</dbReference>
<evidence type="ECO:0000256" key="11">
    <source>
        <dbReference type="ARBA" id="ARBA00060826"/>
    </source>
</evidence>
<evidence type="ECO:0000256" key="4">
    <source>
        <dbReference type="ARBA" id="ARBA00011960"/>
    </source>
</evidence>
<dbReference type="FunFam" id="3.20.20.70:FF:000049">
    <property type="entry name" value="Thiazole synthase"/>
    <property type="match status" value="1"/>
</dbReference>
<evidence type="ECO:0000313" key="15">
    <source>
        <dbReference type="EMBL" id="SMB92783.1"/>
    </source>
</evidence>
<keyword evidence="9 13" id="KW-0704">Schiff base</keyword>
<evidence type="ECO:0000256" key="1">
    <source>
        <dbReference type="ARBA" id="ARBA00002834"/>
    </source>
</evidence>
<dbReference type="SUPFAM" id="SSF110399">
    <property type="entry name" value="ThiG-like"/>
    <property type="match status" value="1"/>
</dbReference>
<protein>
    <recommendedName>
        <fullName evidence="5 13">Thiazole synthase</fullName>
        <ecNumber evidence="4 13">2.8.1.10</ecNumber>
    </recommendedName>
</protein>
<sequence>MADKLVIAGREFNSRLMVGTGKYPSLEIMRKAIEASGAEIVTVAVRRLNLGSSEPSILDYLDLRKITLLPNTAGATTVDEAVRLARLAREAGLSDMIKLEVIGDEETLLPDPVATIEATRILVQEGFIVLPYTNQDPVVARRLVEVGAATVMPLGSPIGSGQGLPNFEHIQLIIQRVNVPVIVDAGIGAPSDAALAMEIGADACLINTAIAQAKDPVAMAEAMKLAVEAGRKCFLAGRIPKRTFASPSSPTEGMIGRPKA</sequence>
<feature type="binding site" evidence="13">
    <location>
        <begin position="207"/>
        <end position="208"/>
    </location>
    <ligand>
        <name>1-deoxy-D-xylulose 5-phosphate</name>
        <dbReference type="ChEBI" id="CHEBI:57792"/>
    </ligand>
</feature>
<comment type="catalytic activity">
    <reaction evidence="10 13">
        <text>[ThiS sulfur-carrier protein]-C-terminal-Gly-aminoethanethioate + 2-iminoacetate + 1-deoxy-D-xylulose 5-phosphate = [ThiS sulfur-carrier protein]-C-terminal Gly-Gly + 2-[(2R,5Z)-2-carboxy-4-methylthiazol-5(2H)-ylidene]ethyl phosphate + 2 H2O + H(+)</text>
        <dbReference type="Rhea" id="RHEA:26297"/>
        <dbReference type="Rhea" id="RHEA-COMP:12909"/>
        <dbReference type="Rhea" id="RHEA-COMP:19908"/>
        <dbReference type="ChEBI" id="CHEBI:15377"/>
        <dbReference type="ChEBI" id="CHEBI:15378"/>
        <dbReference type="ChEBI" id="CHEBI:57792"/>
        <dbReference type="ChEBI" id="CHEBI:62899"/>
        <dbReference type="ChEBI" id="CHEBI:77846"/>
        <dbReference type="ChEBI" id="CHEBI:90778"/>
        <dbReference type="ChEBI" id="CHEBI:232372"/>
        <dbReference type="EC" id="2.8.1.10"/>
    </reaction>
</comment>
<feature type="active site" description="Schiff-base intermediate with DXP" evidence="13">
    <location>
        <position position="98"/>
    </location>
</feature>
<comment type="similarity">
    <text evidence="11 13">Belongs to the ThiG family.</text>
</comment>
<feature type="binding site" evidence="13">
    <location>
        <position position="159"/>
    </location>
    <ligand>
        <name>1-deoxy-D-xylulose 5-phosphate</name>
        <dbReference type="ChEBI" id="CHEBI:57792"/>
    </ligand>
</feature>
<accession>A0A1W1VHN7</accession>
<evidence type="ECO:0000256" key="13">
    <source>
        <dbReference type="HAMAP-Rule" id="MF_00443"/>
    </source>
</evidence>
<dbReference type="InterPro" id="IPR033983">
    <property type="entry name" value="Thiazole_synthase_ThiG"/>
</dbReference>
<dbReference type="UniPathway" id="UPA00060"/>
<dbReference type="RefSeq" id="WP_084664104.1">
    <property type="nucleotide sequence ID" value="NZ_LT838272.1"/>
</dbReference>
<proteinExistence type="inferred from homology"/>
<dbReference type="EC" id="2.8.1.10" evidence="4 13"/>
<dbReference type="GO" id="GO:0009229">
    <property type="term" value="P:thiamine diphosphate biosynthetic process"/>
    <property type="evidence" value="ECO:0007669"/>
    <property type="project" value="UniProtKB-UniRule"/>
</dbReference>
<evidence type="ECO:0000256" key="3">
    <source>
        <dbReference type="ARBA" id="ARBA00004948"/>
    </source>
</evidence>
<dbReference type="Gene3D" id="3.20.20.70">
    <property type="entry name" value="Aldolase class I"/>
    <property type="match status" value="1"/>
</dbReference>
<comment type="pathway">
    <text evidence="3 13">Cofactor biosynthesis; thiamine diphosphate biosynthesis.</text>
</comment>
<reference evidence="15 16" key="1">
    <citation type="submission" date="2017-04" db="EMBL/GenBank/DDBJ databases">
        <authorList>
            <person name="Afonso C.L."/>
            <person name="Miller P.J."/>
            <person name="Scott M.A."/>
            <person name="Spackman E."/>
            <person name="Goraichik I."/>
            <person name="Dimitrov K.M."/>
            <person name="Suarez D.L."/>
            <person name="Swayne D.E."/>
        </authorList>
    </citation>
    <scope>NUCLEOTIDE SEQUENCE [LARGE SCALE GENOMIC DNA]</scope>
    <source>
        <strain evidence="15 16">ToBE</strain>
    </source>
</reference>
<evidence type="ECO:0000256" key="8">
    <source>
        <dbReference type="ARBA" id="ARBA00022977"/>
    </source>
</evidence>
<evidence type="ECO:0000256" key="2">
    <source>
        <dbReference type="ARBA" id="ARBA00004496"/>
    </source>
</evidence>
<evidence type="ECO:0000256" key="7">
    <source>
        <dbReference type="ARBA" id="ARBA00022679"/>
    </source>
</evidence>
<dbReference type="OrthoDB" id="9805935at2"/>
<evidence type="ECO:0000256" key="6">
    <source>
        <dbReference type="ARBA" id="ARBA00022490"/>
    </source>
</evidence>
<name>A0A1W1VHN7_9FIRM</name>
<dbReference type="Proteomes" id="UP000192569">
    <property type="component" value="Chromosome I"/>
</dbReference>
<dbReference type="Pfam" id="PF05690">
    <property type="entry name" value="ThiG"/>
    <property type="match status" value="1"/>
</dbReference>
<dbReference type="PANTHER" id="PTHR34266">
    <property type="entry name" value="THIAZOLE SYNTHASE"/>
    <property type="match status" value="1"/>
</dbReference>
<keyword evidence="7 13" id="KW-0808">Transferase</keyword>
<comment type="subcellular location">
    <subcellularLocation>
        <location evidence="2 13">Cytoplasm</location>
    </subcellularLocation>
</comment>
<gene>
    <name evidence="13" type="primary">thiG</name>
    <name evidence="15" type="ORF">SAMN00808754_0711</name>
</gene>
<evidence type="ECO:0000256" key="5">
    <source>
        <dbReference type="ARBA" id="ARBA00019753"/>
    </source>
</evidence>
<organism evidence="15 16">
    <name type="scientific">Thermanaeromonas toyohensis ToBE</name>
    <dbReference type="NCBI Taxonomy" id="698762"/>
    <lineage>
        <taxon>Bacteria</taxon>
        <taxon>Bacillati</taxon>
        <taxon>Bacillota</taxon>
        <taxon>Clostridia</taxon>
        <taxon>Neomoorellales</taxon>
        <taxon>Neomoorellaceae</taxon>
        <taxon>Thermanaeromonas</taxon>
    </lineage>
</organism>
<dbReference type="AlphaFoldDB" id="A0A1W1VHN7"/>
<dbReference type="GO" id="GO:1990107">
    <property type="term" value="F:thiazole synthase activity"/>
    <property type="evidence" value="ECO:0007669"/>
    <property type="project" value="UniProtKB-EC"/>
</dbReference>
<evidence type="ECO:0000256" key="12">
    <source>
        <dbReference type="ARBA" id="ARBA00062692"/>
    </source>
</evidence>
<dbReference type="PANTHER" id="PTHR34266:SF2">
    <property type="entry name" value="THIAZOLE SYNTHASE"/>
    <property type="match status" value="1"/>
</dbReference>
<keyword evidence="16" id="KW-1185">Reference proteome</keyword>
<keyword evidence="8 13" id="KW-0784">Thiamine biosynthesis</keyword>
<dbReference type="InterPro" id="IPR008867">
    <property type="entry name" value="ThiG"/>
</dbReference>